<reference evidence="8" key="1">
    <citation type="journal article" date="2019" name="Int. J. Syst. Evol. Microbiol.">
        <title>The Global Catalogue of Microorganisms (GCM) 10K type strain sequencing project: providing services to taxonomists for standard genome sequencing and annotation.</title>
        <authorList>
            <consortium name="The Broad Institute Genomics Platform"/>
            <consortium name="The Broad Institute Genome Sequencing Center for Infectious Disease"/>
            <person name="Wu L."/>
            <person name="Ma J."/>
        </authorList>
    </citation>
    <scope>NUCLEOTIDE SEQUENCE [LARGE SCALE GENOMIC DNA]</scope>
    <source>
        <strain evidence="8">NCAIM B.02333</strain>
    </source>
</reference>
<gene>
    <name evidence="4" type="primary">dinB</name>
    <name evidence="7" type="ORF">ACFOLH_09830</name>
</gene>
<dbReference type="SUPFAM" id="SSF100879">
    <property type="entry name" value="Lesion bypass DNA polymerase (Y-family), little finger domain"/>
    <property type="match status" value="1"/>
</dbReference>
<dbReference type="EC" id="2.7.7.7" evidence="4"/>
<dbReference type="Gene3D" id="3.40.1170.60">
    <property type="match status" value="1"/>
</dbReference>
<feature type="active site" evidence="4">
    <location>
        <position position="110"/>
    </location>
</feature>
<proteinExistence type="inferred from homology"/>
<dbReference type="PANTHER" id="PTHR11076:SF33">
    <property type="entry name" value="DNA POLYMERASE KAPPA"/>
    <property type="match status" value="1"/>
</dbReference>
<dbReference type="InterPro" id="IPR043502">
    <property type="entry name" value="DNA/RNA_pol_sf"/>
</dbReference>
<keyword evidence="4" id="KW-0239">DNA-directed DNA polymerase</keyword>
<feature type="compositionally biased region" description="Pro residues" evidence="5">
    <location>
        <begin position="367"/>
        <end position="406"/>
    </location>
</feature>
<dbReference type="InterPro" id="IPR043128">
    <property type="entry name" value="Rev_trsase/Diguanyl_cyclase"/>
</dbReference>
<dbReference type="NCBIfam" id="NF002883">
    <property type="entry name" value="PRK03352.1"/>
    <property type="match status" value="1"/>
</dbReference>
<comment type="catalytic activity">
    <reaction evidence="3 4">
        <text>DNA(n) + a 2'-deoxyribonucleoside 5'-triphosphate = DNA(n+1) + diphosphate</text>
        <dbReference type="Rhea" id="RHEA:22508"/>
        <dbReference type="Rhea" id="RHEA-COMP:17339"/>
        <dbReference type="Rhea" id="RHEA-COMP:17340"/>
        <dbReference type="ChEBI" id="CHEBI:33019"/>
        <dbReference type="ChEBI" id="CHEBI:61560"/>
        <dbReference type="ChEBI" id="CHEBI:173112"/>
        <dbReference type="EC" id="2.7.7.7"/>
    </reaction>
</comment>
<evidence type="ECO:0000256" key="2">
    <source>
        <dbReference type="ARBA" id="ARBA00025589"/>
    </source>
</evidence>
<sequence>MVASRWVLHVDLDQFLAAVEVRRRPELAGRPVVVGGDGDPTKARQVVATASYEARARGVRSGVPMRRALALCPDAVFLPSDRPAYDAASAEVMAVLRASGEPVEVLGWDEAFVGTDGDPRALAERLRADVREQTGLSCAVGIGDTKPRAKTATGFAKPGGIASLTREDWLPVMGERPTRALWGVGPRSAARLEELGITTVAGLAAADPAALATVFGPSTGPGLVLAGQGRGSATVDPTPWVARSAGHETTYAEDLDGPDALAQAVRVLAAAVAADVAADGRLVERVAVKVRYGPFLTRSRSVPVRPPTRDAATLEQAALLALARFDADRPVRLLGVRADYAEAAATTGTGAGAGPGAPAPAAGAAQSPPPPPPPPSPPPPPPLPSPPLPPSPPPQPLLSPDPPPSP</sequence>
<keyword evidence="4" id="KW-0238">DNA-binding</keyword>
<keyword evidence="4 7" id="KW-0808">Transferase</keyword>
<dbReference type="EMBL" id="JBHRWW010000005">
    <property type="protein sequence ID" value="MFC3688639.1"/>
    <property type="molecule type" value="Genomic_DNA"/>
</dbReference>
<keyword evidence="4" id="KW-0479">Metal-binding</keyword>
<comment type="similarity">
    <text evidence="1 4">Belongs to the DNA polymerase type-Y family.</text>
</comment>
<keyword evidence="4" id="KW-0234">DNA repair</keyword>
<dbReference type="InterPro" id="IPR050116">
    <property type="entry name" value="DNA_polymerase-Y"/>
</dbReference>
<dbReference type="Pfam" id="PF00817">
    <property type="entry name" value="IMS"/>
    <property type="match status" value="1"/>
</dbReference>
<feature type="site" description="Substrate discrimination" evidence="4">
    <location>
        <position position="16"/>
    </location>
</feature>
<evidence type="ECO:0000256" key="1">
    <source>
        <dbReference type="ARBA" id="ARBA00010945"/>
    </source>
</evidence>
<dbReference type="Gene3D" id="3.30.1490.100">
    <property type="entry name" value="DNA polymerase, Y-family, little finger domain"/>
    <property type="match status" value="1"/>
</dbReference>
<keyword evidence="4 7" id="KW-0548">Nucleotidyltransferase</keyword>
<name>A0ABV7WGZ4_9MICO</name>
<comment type="subcellular location">
    <subcellularLocation>
        <location evidence="4">Cytoplasm</location>
    </subcellularLocation>
</comment>
<dbReference type="PANTHER" id="PTHR11076">
    <property type="entry name" value="DNA REPAIR POLYMERASE UMUC / TRANSFERASE FAMILY MEMBER"/>
    <property type="match status" value="1"/>
</dbReference>
<dbReference type="RefSeq" id="WP_376983776.1">
    <property type="nucleotide sequence ID" value="NZ_JBHRWW010000005.1"/>
</dbReference>
<dbReference type="Gene3D" id="3.30.70.270">
    <property type="match status" value="1"/>
</dbReference>
<dbReference type="PROSITE" id="PS50173">
    <property type="entry name" value="UMUC"/>
    <property type="match status" value="1"/>
</dbReference>
<dbReference type="SUPFAM" id="SSF56672">
    <property type="entry name" value="DNA/RNA polymerases"/>
    <property type="match status" value="1"/>
</dbReference>
<comment type="subunit">
    <text evidence="4">Monomer.</text>
</comment>
<keyword evidence="4" id="KW-0227">DNA damage</keyword>
<feature type="region of interest" description="Disordered" evidence="5">
    <location>
        <begin position="349"/>
        <end position="406"/>
    </location>
</feature>
<dbReference type="GO" id="GO:0003887">
    <property type="term" value="F:DNA-directed DNA polymerase activity"/>
    <property type="evidence" value="ECO:0007669"/>
    <property type="project" value="UniProtKB-EC"/>
</dbReference>
<keyword evidence="4" id="KW-0460">Magnesium</keyword>
<evidence type="ECO:0000259" key="6">
    <source>
        <dbReference type="PROSITE" id="PS50173"/>
    </source>
</evidence>
<dbReference type="HAMAP" id="MF_01113">
    <property type="entry name" value="DNApol_IV"/>
    <property type="match status" value="1"/>
</dbReference>
<dbReference type="Gene3D" id="1.10.150.20">
    <property type="entry name" value="5' to 3' exonuclease, C-terminal subdomain"/>
    <property type="match status" value="1"/>
</dbReference>
<accession>A0ABV7WGZ4</accession>
<organism evidence="7 8">
    <name type="scientific">Aquipuribacter hungaricus</name>
    <dbReference type="NCBI Taxonomy" id="545624"/>
    <lineage>
        <taxon>Bacteria</taxon>
        <taxon>Bacillati</taxon>
        <taxon>Actinomycetota</taxon>
        <taxon>Actinomycetes</taxon>
        <taxon>Micrococcales</taxon>
        <taxon>Intrasporangiaceae</taxon>
        <taxon>Aquipuribacter</taxon>
    </lineage>
</organism>
<feature type="binding site" evidence="4">
    <location>
        <position position="11"/>
    </location>
    <ligand>
        <name>Mg(2+)</name>
        <dbReference type="ChEBI" id="CHEBI:18420"/>
    </ligand>
</feature>
<comment type="function">
    <text evidence="2 4">Poorly processive, error-prone DNA polymerase involved in untargeted mutagenesis. Copies undamaged DNA at stalled replication forks, which arise in vivo from mismatched or misaligned primer ends. These misaligned primers can be extended by PolIV. Exhibits no 3'-5' exonuclease (proofreading) activity. May be involved in translesional synthesis, in conjunction with the beta clamp from PolIII.</text>
</comment>
<evidence type="ECO:0000256" key="5">
    <source>
        <dbReference type="SAM" id="MobiDB-lite"/>
    </source>
</evidence>
<dbReference type="InterPro" id="IPR022880">
    <property type="entry name" value="DNApol_IV"/>
</dbReference>
<comment type="cofactor">
    <cofactor evidence="4">
        <name>Mg(2+)</name>
        <dbReference type="ChEBI" id="CHEBI:18420"/>
    </cofactor>
    <text evidence="4">Binds 2 magnesium ions per subunit.</text>
</comment>
<dbReference type="InterPro" id="IPR001126">
    <property type="entry name" value="UmuC"/>
</dbReference>
<keyword evidence="8" id="KW-1185">Reference proteome</keyword>
<keyword evidence="4" id="KW-0515">Mutator protein</keyword>
<feature type="domain" description="UmuC" evidence="6">
    <location>
        <begin position="7"/>
        <end position="185"/>
    </location>
</feature>
<dbReference type="InterPro" id="IPR036775">
    <property type="entry name" value="DNA_pol_Y-fam_lit_finger_sf"/>
</dbReference>
<dbReference type="Pfam" id="PF11799">
    <property type="entry name" value="IMS_C"/>
    <property type="match status" value="1"/>
</dbReference>
<comment type="caution">
    <text evidence="7">The sequence shown here is derived from an EMBL/GenBank/DDBJ whole genome shotgun (WGS) entry which is preliminary data.</text>
</comment>
<feature type="binding site" evidence="4">
    <location>
        <position position="109"/>
    </location>
    <ligand>
        <name>Mg(2+)</name>
        <dbReference type="ChEBI" id="CHEBI:18420"/>
    </ligand>
</feature>
<evidence type="ECO:0000313" key="8">
    <source>
        <dbReference type="Proteomes" id="UP001595685"/>
    </source>
</evidence>
<evidence type="ECO:0000313" key="7">
    <source>
        <dbReference type="EMBL" id="MFC3688639.1"/>
    </source>
</evidence>
<dbReference type="InterPro" id="IPR017961">
    <property type="entry name" value="DNA_pol_Y-fam_little_finger"/>
</dbReference>
<evidence type="ECO:0000256" key="4">
    <source>
        <dbReference type="HAMAP-Rule" id="MF_01113"/>
    </source>
</evidence>
<dbReference type="Proteomes" id="UP001595685">
    <property type="component" value="Unassembled WGS sequence"/>
</dbReference>
<protein>
    <recommendedName>
        <fullName evidence="4">DNA polymerase IV</fullName>
        <shortName evidence="4">Pol IV</shortName>
        <ecNumber evidence="4">2.7.7.7</ecNumber>
    </recommendedName>
</protein>
<keyword evidence="4" id="KW-0963">Cytoplasm</keyword>
<evidence type="ECO:0000256" key="3">
    <source>
        <dbReference type="ARBA" id="ARBA00049244"/>
    </source>
</evidence>
<keyword evidence="4" id="KW-0235">DNA replication</keyword>
<dbReference type="CDD" id="cd03586">
    <property type="entry name" value="PolY_Pol_IV_kappa"/>
    <property type="match status" value="1"/>
</dbReference>